<dbReference type="InterPro" id="IPR046469">
    <property type="entry name" value="SAM_HAT_N"/>
</dbReference>
<protein>
    <recommendedName>
        <fullName evidence="1">S-adenosyl-l-methionine hydroxide adenosyltransferase N-terminal domain-containing protein</fullName>
    </recommendedName>
</protein>
<dbReference type="SUPFAM" id="SSF102522">
    <property type="entry name" value="Bacterial fluorinating enzyme, N-terminal domain"/>
    <property type="match status" value="1"/>
</dbReference>
<gene>
    <name evidence="2" type="ORF">METZ01_LOCUS476761</name>
</gene>
<dbReference type="Pfam" id="PF01887">
    <property type="entry name" value="SAM_HAT_N"/>
    <property type="match status" value="1"/>
</dbReference>
<reference evidence="2" key="1">
    <citation type="submission" date="2018-05" db="EMBL/GenBank/DDBJ databases">
        <authorList>
            <person name="Lanie J.A."/>
            <person name="Ng W.-L."/>
            <person name="Kazmierczak K.M."/>
            <person name="Andrzejewski T.M."/>
            <person name="Davidsen T.M."/>
            <person name="Wayne K.J."/>
            <person name="Tettelin H."/>
            <person name="Glass J.I."/>
            <person name="Rusch D."/>
            <person name="Podicherti R."/>
            <person name="Tsui H.-C.T."/>
            <person name="Winkler M.E."/>
        </authorList>
    </citation>
    <scope>NUCLEOTIDE SEQUENCE</scope>
</reference>
<dbReference type="PANTHER" id="PTHR35092:SF1">
    <property type="entry name" value="CHLORINASE MJ1651"/>
    <property type="match status" value="1"/>
</dbReference>
<dbReference type="InterPro" id="IPR023228">
    <property type="entry name" value="SAM_OH_AdoTrfase_N_sf"/>
</dbReference>
<evidence type="ECO:0000313" key="2">
    <source>
        <dbReference type="EMBL" id="SVE23907.1"/>
    </source>
</evidence>
<sequence>MKKNQPPIITLTTDFGLTDIYVGEMKGVIFQINPQAQIVDITHSIPPQNLFSAAFQINNVYQYFPAGSIHIIVVDPGVGSQRRSIVCQTEKATFVCPDNGI</sequence>
<dbReference type="AlphaFoldDB" id="A0A383BUR9"/>
<dbReference type="PANTHER" id="PTHR35092">
    <property type="entry name" value="CHLORINASE MJ1651"/>
    <property type="match status" value="1"/>
</dbReference>
<proteinExistence type="predicted"/>
<dbReference type="Gene3D" id="3.40.50.10790">
    <property type="entry name" value="S-adenosyl-l-methionine hydroxide adenosyltransferase, N-terminal"/>
    <property type="match status" value="1"/>
</dbReference>
<dbReference type="InterPro" id="IPR002747">
    <property type="entry name" value="SAM_OH_AdoTrfase"/>
</dbReference>
<organism evidence="2">
    <name type="scientific">marine metagenome</name>
    <dbReference type="NCBI Taxonomy" id="408172"/>
    <lineage>
        <taxon>unclassified sequences</taxon>
        <taxon>metagenomes</taxon>
        <taxon>ecological metagenomes</taxon>
    </lineage>
</organism>
<name>A0A383BUR9_9ZZZZ</name>
<dbReference type="EMBL" id="UINC01203583">
    <property type="protein sequence ID" value="SVE23907.1"/>
    <property type="molecule type" value="Genomic_DNA"/>
</dbReference>
<evidence type="ECO:0000259" key="1">
    <source>
        <dbReference type="Pfam" id="PF01887"/>
    </source>
</evidence>
<feature type="domain" description="S-adenosyl-l-methionine hydroxide adenosyltransferase N-terminal" evidence="1">
    <location>
        <begin position="9"/>
        <end position="101"/>
    </location>
</feature>
<feature type="non-terminal residue" evidence="2">
    <location>
        <position position="101"/>
    </location>
</feature>
<accession>A0A383BUR9</accession>